<accession>A0A0F4KPB1</accession>
<dbReference type="OrthoDB" id="9815945at2"/>
<feature type="domain" description="DUF2326" evidence="2">
    <location>
        <begin position="432"/>
        <end position="540"/>
    </location>
</feature>
<keyword evidence="4" id="KW-1185">Reference proteome</keyword>
<dbReference type="PATRIC" id="fig|1218508.4.peg.862"/>
<dbReference type="STRING" id="1218508.JG29_08850"/>
<gene>
    <name evidence="3" type="ORF">JG29_08850</name>
</gene>
<name>A0A0F4KPB1_9LACO</name>
<feature type="coiled-coil region" evidence="1">
    <location>
        <begin position="179"/>
        <end position="277"/>
    </location>
</feature>
<feature type="coiled-coil region" evidence="1">
    <location>
        <begin position="319"/>
        <end position="346"/>
    </location>
</feature>
<dbReference type="GO" id="GO:0016887">
    <property type="term" value="F:ATP hydrolysis activity"/>
    <property type="evidence" value="ECO:0007669"/>
    <property type="project" value="InterPro"/>
</dbReference>
<dbReference type="Gene3D" id="3.40.50.300">
    <property type="entry name" value="P-loop containing nucleotide triphosphate hydrolases"/>
    <property type="match status" value="1"/>
</dbReference>
<proteinExistence type="predicted"/>
<dbReference type="Proteomes" id="UP000033695">
    <property type="component" value="Unassembled WGS sequence"/>
</dbReference>
<evidence type="ECO:0000313" key="4">
    <source>
        <dbReference type="Proteomes" id="UP000033695"/>
    </source>
</evidence>
<dbReference type="Pfam" id="PF10088">
    <property type="entry name" value="DUF2326"/>
    <property type="match status" value="1"/>
</dbReference>
<organism evidence="3 4">
    <name type="scientific">Bombilactobacillus mellis</name>
    <dbReference type="NCBI Taxonomy" id="1218508"/>
    <lineage>
        <taxon>Bacteria</taxon>
        <taxon>Bacillati</taxon>
        <taxon>Bacillota</taxon>
        <taxon>Bacilli</taxon>
        <taxon>Lactobacillales</taxon>
        <taxon>Lactobacillaceae</taxon>
        <taxon>Bombilactobacillus</taxon>
    </lineage>
</organism>
<keyword evidence="1" id="KW-0175">Coiled coil</keyword>
<dbReference type="AlphaFoldDB" id="A0A0F4KPB1"/>
<evidence type="ECO:0000313" key="3">
    <source>
        <dbReference type="EMBL" id="KJY48487.1"/>
    </source>
</evidence>
<dbReference type="EMBL" id="JXBZ01000008">
    <property type="protein sequence ID" value="KJY48487.1"/>
    <property type="molecule type" value="Genomic_DNA"/>
</dbReference>
<evidence type="ECO:0000259" key="2">
    <source>
        <dbReference type="Pfam" id="PF10088"/>
    </source>
</evidence>
<reference evidence="3 4" key="1">
    <citation type="submission" date="2014-12" db="EMBL/GenBank/DDBJ databases">
        <title>Comparative genomics of the lactic acid bacteria isolated from the honey bee gut.</title>
        <authorList>
            <person name="Ellegaard K.M."/>
            <person name="Tamarit D."/>
            <person name="Javelind E."/>
            <person name="Olofsson T."/>
            <person name="Andersson S.G."/>
            <person name="Vasquez A."/>
        </authorList>
    </citation>
    <scope>NUCLEOTIDE SEQUENCE [LARGE SCALE GENOMIC DNA]</scope>
    <source>
        <strain evidence="3 4">Hon2</strain>
    </source>
</reference>
<comment type="caution">
    <text evidence="3">The sequence shown here is derived from an EMBL/GenBank/DDBJ whole genome shotgun (WGS) entry which is preliminary data.</text>
</comment>
<dbReference type="HOGENOM" id="CLU_036792_0_0_9"/>
<evidence type="ECO:0000256" key="1">
    <source>
        <dbReference type="SAM" id="Coils"/>
    </source>
</evidence>
<sequence length="551" mass="63041">MLLELSCDAFKSYGEIRKNIVFHEGLNAVVGGKRGANSIGKSTFLMLIDFAFGGDDYIVDNITDIKEVGPHTVKFAFQTEQGIKYFSRSTQTPYNVNICDENYEVLRTINIQKYRKTLLDIYGISIPDTSFRDMVANFIRVHPRTPSKLIESPLQAAMGQSRAEQIIKFEKIFKSYKEINALKKAYDEFDSQLKTLSNAGKYNFIKAAPNVTAFKRNQDIIKNLRLKIEELRDESAKDLLTTKAVKDDSTRELITVINNLKDKKGFLHSQIRAIERNQDLKVKVKKQNFEQLQKFFPNLNVEYLDQVEHFHKNLVNILNKEFKDSIKELQDQLSIINETISGLEDKVKEVNQSPAINMVLIEKIGRYDNEIQNLKNSNDLFLQSKELKKKKSESKGQWDKAVKKGLDISQNNVNQAMRDMNIEVCGNSEVSPPVLNIKDGKHYTFNTSADTGTGSEYKGTILFDLACLRLSELPFLIHDSLMFSNIEVDRVQNIIKLYNKQIKQVFIAIDKVDELDPDIQEIIKSNQVLKLDRGGNELFGRTLGVKNKRGE</sequence>
<dbReference type="InterPro" id="IPR018760">
    <property type="entry name" value="DUF2326"/>
</dbReference>
<dbReference type="GO" id="GO:0006302">
    <property type="term" value="P:double-strand break repair"/>
    <property type="evidence" value="ECO:0007669"/>
    <property type="project" value="InterPro"/>
</dbReference>
<protein>
    <recommendedName>
        <fullName evidence="2">DUF2326 domain-containing protein</fullName>
    </recommendedName>
</protein>
<dbReference type="RefSeq" id="WP_045922757.1">
    <property type="nucleotide sequence ID" value="NZ_JAAEDZ010000001.1"/>
</dbReference>
<dbReference type="InterPro" id="IPR027417">
    <property type="entry name" value="P-loop_NTPase"/>
</dbReference>